<dbReference type="PANTHER" id="PTHR36712:SF1">
    <property type="entry name" value="TRANSMEMBRANE PROTEIN"/>
    <property type="match status" value="1"/>
</dbReference>
<gene>
    <name evidence="1" type="ORF">RND71_010636</name>
</gene>
<proteinExistence type="predicted"/>
<dbReference type="PANTHER" id="PTHR36712">
    <property type="entry name" value="TRANSMEMBRANE PROTEIN"/>
    <property type="match status" value="1"/>
</dbReference>
<evidence type="ECO:0000313" key="2">
    <source>
        <dbReference type="Proteomes" id="UP001291623"/>
    </source>
</evidence>
<dbReference type="EMBL" id="JAVYJV010000005">
    <property type="protein sequence ID" value="KAK4371161.1"/>
    <property type="molecule type" value="Genomic_DNA"/>
</dbReference>
<comment type="caution">
    <text evidence="1">The sequence shown here is derived from an EMBL/GenBank/DDBJ whole genome shotgun (WGS) entry which is preliminary data.</text>
</comment>
<dbReference type="Proteomes" id="UP001291623">
    <property type="component" value="Unassembled WGS sequence"/>
</dbReference>
<keyword evidence="2" id="KW-1185">Reference proteome</keyword>
<sequence length="129" mass="14607">MLGYVPRLESISVRTSGIHVAVLGDMLYLITMSVVKQVQPLFIRLPSFSPSGKDSLPDCDLLFSTSLGIAGLERALGNVFEEEEWGPVKWCVLAKHFERQGKSPYAYHAQYCTPRFSWTARWKWLAKAQ</sequence>
<protein>
    <submittedName>
        <fullName evidence="1">Uncharacterized protein</fullName>
    </submittedName>
</protein>
<name>A0AAE1SK61_9SOLA</name>
<evidence type="ECO:0000313" key="1">
    <source>
        <dbReference type="EMBL" id="KAK4371161.1"/>
    </source>
</evidence>
<accession>A0AAE1SK61</accession>
<dbReference type="AlphaFoldDB" id="A0AAE1SK61"/>
<organism evidence="1 2">
    <name type="scientific">Anisodus tanguticus</name>
    <dbReference type="NCBI Taxonomy" id="243964"/>
    <lineage>
        <taxon>Eukaryota</taxon>
        <taxon>Viridiplantae</taxon>
        <taxon>Streptophyta</taxon>
        <taxon>Embryophyta</taxon>
        <taxon>Tracheophyta</taxon>
        <taxon>Spermatophyta</taxon>
        <taxon>Magnoliopsida</taxon>
        <taxon>eudicotyledons</taxon>
        <taxon>Gunneridae</taxon>
        <taxon>Pentapetalae</taxon>
        <taxon>asterids</taxon>
        <taxon>lamiids</taxon>
        <taxon>Solanales</taxon>
        <taxon>Solanaceae</taxon>
        <taxon>Solanoideae</taxon>
        <taxon>Hyoscyameae</taxon>
        <taxon>Anisodus</taxon>
    </lineage>
</organism>
<reference evidence="1" key="1">
    <citation type="submission" date="2023-12" db="EMBL/GenBank/DDBJ databases">
        <title>Genome assembly of Anisodus tanguticus.</title>
        <authorList>
            <person name="Wang Y.-J."/>
        </authorList>
    </citation>
    <scope>NUCLEOTIDE SEQUENCE</scope>
    <source>
        <strain evidence="1">KB-2021</strain>
        <tissue evidence="1">Leaf</tissue>
    </source>
</reference>